<dbReference type="InterPro" id="IPR001251">
    <property type="entry name" value="CRAL-TRIO_dom"/>
</dbReference>
<organism evidence="2 3">
    <name type="scientific">Allacma fusca</name>
    <dbReference type="NCBI Taxonomy" id="39272"/>
    <lineage>
        <taxon>Eukaryota</taxon>
        <taxon>Metazoa</taxon>
        <taxon>Ecdysozoa</taxon>
        <taxon>Arthropoda</taxon>
        <taxon>Hexapoda</taxon>
        <taxon>Collembola</taxon>
        <taxon>Symphypleona</taxon>
        <taxon>Sminthuridae</taxon>
        <taxon>Allacma</taxon>
    </lineage>
</organism>
<evidence type="ECO:0000259" key="1">
    <source>
        <dbReference type="PROSITE" id="PS50191"/>
    </source>
</evidence>
<accession>A0A8J2P3A9</accession>
<feature type="domain" description="CRAL-TRIO" evidence="1">
    <location>
        <begin position="54"/>
        <end position="222"/>
    </location>
</feature>
<dbReference type="AlphaFoldDB" id="A0A8J2P3A9"/>
<evidence type="ECO:0000313" key="2">
    <source>
        <dbReference type="EMBL" id="CAG7722480.1"/>
    </source>
</evidence>
<dbReference type="EMBL" id="CAJVCH010089746">
    <property type="protein sequence ID" value="CAG7722480.1"/>
    <property type="molecule type" value="Genomic_DNA"/>
</dbReference>
<reference evidence="2" key="1">
    <citation type="submission" date="2021-06" db="EMBL/GenBank/DDBJ databases">
        <authorList>
            <person name="Hodson N. C."/>
            <person name="Mongue J. A."/>
            <person name="Jaron S. K."/>
        </authorList>
    </citation>
    <scope>NUCLEOTIDE SEQUENCE</scope>
</reference>
<dbReference type="Pfam" id="PF00650">
    <property type="entry name" value="CRAL_TRIO"/>
    <property type="match status" value="1"/>
</dbReference>
<name>A0A8J2P3A9_9HEXA</name>
<protein>
    <recommendedName>
        <fullName evidence="1">CRAL-TRIO domain-containing protein</fullName>
    </recommendedName>
</protein>
<dbReference type="PROSITE" id="PS50191">
    <property type="entry name" value="CRAL_TRIO"/>
    <property type="match status" value="1"/>
</dbReference>
<keyword evidence="3" id="KW-1185">Reference proteome</keyword>
<sequence>MSKCDQPEIIYMDREDVRNCPVYKFLRHPIFLDLHKMTDEEHLNFFLDMESFEAPEHFHDVFSYKFVGYSADNQPIWIITFGKYPTYDLLQQGEGELMERYIYQTAHWIAKSIVEKTPEENPGQQAIVIFNGKGASASNYLNTRTLGYLFKLFRKTSKSSVLLLARGIGVNVNKVGVVVLNLLRPISKETFKKVELFGKDDSVWRPRLEEIFGHKDIPTFTGMHRGFYRIKLNPPINPEAEQIIKCDV</sequence>
<comment type="caution">
    <text evidence="2">The sequence shown here is derived from an EMBL/GenBank/DDBJ whole genome shotgun (WGS) entry which is preliminary data.</text>
</comment>
<dbReference type="Proteomes" id="UP000708208">
    <property type="component" value="Unassembled WGS sequence"/>
</dbReference>
<gene>
    <name evidence="2" type="ORF">AFUS01_LOCUS11611</name>
</gene>
<evidence type="ECO:0000313" key="3">
    <source>
        <dbReference type="Proteomes" id="UP000708208"/>
    </source>
</evidence>
<proteinExistence type="predicted"/>